<feature type="transmembrane region" description="Helical" evidence="1">
    <location>
        <begin position="310"/>
        <end position="330"/>
    </location>
</feature>
<evidence type="ECO:0000259" key="3">
    <source>
        <dbReference type="Pfam" id="PF04892"/>
    </source>
</evidence>
<dbReference type="Proteomes" id="UP000242498">
    <property type="component" value="Chromosome I"/>
</dbReference>
<keyword evidence="1" id="KW-0812">Transmembrane</keyword>
<feature type="domain" description="VanZ-like" evidence="3">
    <location>
        <begin position="213"/>
        <end position="330"/>
    </location>
</feature>
<feature type="signal peptide" evidence="2">
    <location>
        <begin position="1"/>
        <end position="20"/>
    </location>
</feature>
<evidence type="ECO:0000256" key="2">
    <source>
        <dbReference type="SAM" id="SignalP"/>
    </source>
</evidence>
<feature type="transmembrane region" description="Helical" evidence="1">
    <location>
        <begin position="261"/>
        <end position="279"/>
    </location>
</feature>
<dbReference type="NCBIfam" id="NF037970">
    <property type="entry name" value="vanZ_1"/>
    <property type="match status" value="1"/>
</dbReference>
<keyword evidence="2" id="KW-0732">Signal</keyword>
<organism evidence="4 5">
    <name type="scientific">Nitrosomonas ureae</name>
    <dbReference type="NCBI Taxonomy" id="44577"/>
    <lineage>
        <taxon>Bacteria</taxon>
        <taxon>Pseudomonadati</taxon>
        <taxon>Pseudomonadota</taxon>
        <taxon>Betaproteobacteria</taxon>
        <taxon>Nitrosomonadales</taxon>
        <taxon>Nitrosomonadaceae</taxon>
        <taxon>Nitrosomonas</taxon>
    </lineage>
</organism>
<name>A0A285C141_9PROT</name>
<evidence type="ECO:0000313" key="4">
    <source>
        <dbReference type="EMBL" id="SNX60846.1"/>
    </source>
</evidence>
<dbReference type="Gene3D" id="2.60.120.260">
    <property type="entry name" value="Galactose-binding domain-like"/>
    <property type="match status" value="1"/>
</dbReference>
<gene>
    <name evidence="4" type="ORF">SAMN06296273_2312</name>
</gene>
<evidence type="ECO:0000256" key="1">
    <source>
        <dbReference type="SAM" id="Phobius"/>
    </source>
</evidence>
<keyword evidence="1" id="KW-0472">Membrane</keyword>
<dbReference type="OrthoDB" id="8544869at2"/>
<dbReference type="AlphaFoldDB" id="A0A285C141"/>
<dbReference type="InterPro" id="IPR006976">
    <property type="entry name" value="VanZ-like"/>
</dbReference>
<dbReference type="Pfam" id="PF04892">
    <property type="entry name" value="VanZ"/>
    <property type="match status" value="1"/>
</dbReference>
<proteinExistence type="predicted"/>
<dbReference type="RefSeq" id="WP_096293546.1">
    <property type="nucleotide sequence ID" value="NZ_LT907782.1"/>
</dbReference>
<feature type="transmembrane region" description="Helical" evidence="1">
    <location>
        <begin position="184"/>
        <end position="202"/>
    </location>
</feature>
<sequence>MSLFKIQCWFFILLAGATIASHTWITQFEQSGTELLTNHWQYKVFGNNRVDLTSTGFTLFSNNATAITSIYQNIPEITPGTILLLSAKVKCNDVVAGEKPWNQARLLLLQVDEKKERWDLSTVVVALTGTHGWKNYQGIFTVSPETQSVRIIAQLSQATGSFQVNDIKLYPVRETRMFTMTRNITLLAWGVFFLLLTGSCLFNRKHSIFLRLLLVCTFISIIVGTTFPGDTKNQVSDEVKTHFHTQSEPLKATILWNLSKIWHFCSFLLLGLIIALMMTQESLGRVIFIIFSLAAGTELAQLYIEGRTPLVADFFIDAAGGIAGMVLIWLRKIKKDNYTSDTKTA</sequence>
<reference evidence="4 5" key="1">
    <citation type="submission" date="2017-08" db="EMBL/GenBank/DDBJ databases">
        <authorList>
            <person name="de Groot N.N."/>
        </authorList>
    </citation>
    <scope>NUCLEOTIDE SEQUENCE [LARGE SCALE GENOMIC DNA]</scope>
    <source>
        <strain evidence="4 5">Nm15</strain>
    </source>
</reference>
<keyword evidence="1" id="KW-1133">Transmembrane helix</keyword>
<feature type="transmembrane region" description="Helical" evidence="1">
    <location>
        <begin position="286"/>
        <end position="304"/>
    </location>
</feature>
<feature type="transmembrane region" description="Helical" evidence="1">
    <location>
        <begin position="209"/>
        <end position="227"/>
    </location>
</feature>
<feature type="chain" id="PRO_5012605779" evidence="2">
    <location>
        <begin position="21"/>
        <end position="345"/>
    </location>
</feature>
<dbReference type="EMBL" id="LT907782">
    <property type="protein sequence ID" value="SNX60846.1"/>
    <property type="molecule type" value="Genomic_DNA"/>
</dbReference>
<evidence type="ECO:0000313" key="5">
    <source>
        <dbReference type="Proteomes" id="UP000242498"/>
    </source>
</evidence>
<protein>
    <submittedName>
        <fullName evidence="4">VanZ like family protein</fullName>
    </submittedName>
</protein>
<accession>A0A285C141</accession>